<accession>A0ABS1B6P5</accession>
<protein>
    <submittedName>
        <fullName evidence="2">Class I SAM-dependent methyltransferase</fullName>
    </submittedName>
</protein>
<dbReference type="Gene3D" id="3.40.50.150">
    <property type="entry name" value="Vaccinia Virus protein VP39"/>
    <property type="match status" value="1"/>
</dbReference>
<keyword evidence="2" id="KW-0808">Transferase</keyword>
<keyword evidence="2" id="KW-0489">Methyltransferase</keyword>
<name>A0ABS1B6P5_9MICO</name>
<dbReference type="EMBL" id="JAEDAJ010000001">
    <property type="protein sequence ID" value="MBK0330320.1"/>
    <property type="molecule type" value="Genomic_DNA"/>
</dbReference>
<dbReference type="Pfam" id="PF08241">
    <property type="entry name" value="Methyltransf_11"/>
    <property type="match status" value="1"/>
</dbReference>
<feature type="domain" description="Methyltransferase type 11" evidence="1">
    <location>
        <begin position="64"/>
        <end position="155"/>
    </location>
</feature>
<dbReference type="InterPro" id="IPR013216">
    <property type="entry name" value="Methyltransf_11"/>
</dbReference>
<organism evidence="2 3">
    <name type="scientific">Brachybacterium halotolerans</name>
    <dbReference type="NCBI Taxonomy" id="2795215"/>
    <lineage>
        <taxon>Bacteria</taxon>
        <taxon>Bacillati</taxon>
        <taxon>Actinomycetota</taxon>
        <taxon>Actinomycetes</taxon>
        <taxon>Micrococcales</taxon>
        <taxon>Dermabacteraceae</taxon>
        <taxon>Brachybacterium</taxon>
    </lineage>
</organism>
<dbReference type="Proteomes" id="UP000612352">
    <property type="component" value="Unassembled WGS sequence"/>
</dbReference>
<keyword evidence="3" id="KW-1185">Reference proteome</keyword>
<gene>
    <name evidence="2" type="ORF">I8D64_02750</name>
</gene>
<evidence type="ECO:0000313" key="3">
    <source>
        <dbReference type="Proteomes" id="UP000612352"/>
    </source>
</evidence>
<dbReference type="GO" id="GO:0032259">
    <property type="term" value="P:methylation"/>
    <property type="evidence" value="ECO:0007669"/>
    <property type="project" value="UniProtKB-KW"/>
</dbReference>
<evidence type="ECO:0000313" key="2">
    <source>
        <dbReference type="EMBL" id="MBK0330320.1"/>
    </source>
</evidence>
<comment type="caution">
    <text evidence="2">The sequence shown here is derived from an EMBL/GenBank/DDBJ whole genome shotgun (WGS) entry which is preliminary data.</text>
</comment>
<dbReference type="RefSeq" id="WP_200500945.1">
    <property type="nucleotide sequence ID" value="NZ_JAEDAJ010000001.1"/>
</dbReference>
<dbReference type="InterPro" id="IPR029063">
    <property type="entry name" value="SAM-dependent_MTases_sf"/>
</dbReference>
<proteinExistence type="predicted"/>
<dbReference type="GO" id="GO:0008168">
    <property type="term" value="F:methyltransferase activity"/>
    <property type="evidence" value="ECO:0007669"/>
    <property type="project" value="UniProtKB-KW"/>
</dbReference>
<dbReference type="SUPFAM" id="SSF53335">
    <property type="entry name" value="S-adenosyl-L-methionine-dependent methyltransferases"/>
    <property type="match status" value="1"/>
</dbReference>
<evidence type="ECO:0000259" key="1">
    <source>
        <dbReference type="Pfam" id="PF08241"/>
    </source>
</evidence>
<reference evidence="2 3" key="1">
    <citation type="submission" date="2020-12" db="EMBL/GenBank/DDBJ databases">
        <title>Brachybacterium sp. MASK1Z-5, whole genome shotgun sequence.</title>
        <authorList>
            <person name="Tuo L."/>
        </authorList>
    </citation>
    <scope>NUCLEOTIDE SEQUENCE [LARGE SCALE GENOMIC DNA]</scope>
    <source>
        <strain evidence="2 3">MASK1Z-5</strain>
    </source>
</reference>
<dbReference type="CDD" id="cd02440">
    <property type="entry name" value="AdoMet_MTases"/>
    <property type="match status" value="1"/>
</dbReference>
<sequence>MTHGPDQRRIDARLHEYYGSGHKGQRLRSSAGGVLEFRRTQEIVAAQIDRIASETGRSTLRIADVGGATGAHAAPLAALGHVVTLVDPVPAQVREAESISAVTALVGDARDLRLDDSAHDVVLLLGPLYHLAEAVDRARVLTEARRTLRPGGILIAAGISRLSSFTDTYLSAAADGADAGGDVSVWDDAWQGILAGGWADIPEVPFPFGHFHTSAELAAELRDAGFADATVHGVEGPIGVAAELLGTEDRALEVLMDLARRSSEHPLLRDISPHLLAVGRAPLPSA</sequence>